<evidence type="ECO:0000256" key="9">
    <source>
        <dbReference type="ARBA" id="ARBA00023326"/>
    </source>
</evidence>
<feature type="signal peptide" evidence="10">
    <location>
        <begin position="1"/>
        <end position="19"/>
    </location>
</feature>
<proteinExistence type="evidence at transcript level"/>
<evidence type="ECO:0000256" key="2">
    <source>
        <dbReference type="ARBA" id="ARBA00006044"/>
    </source>
</evidence>
<keyword evidence="5 11" id="KW-0378">Hydrolase</keyword>
<dbReference type="GO" id="GO:0030245">
    <property type="term" value="P:cellulose catabolic process"/>
    <property type="evidence" value="ECO:0007669"/>
    <property type="project" value="UniProtKB-KW"/>
</dbReference>
<dbReference type="SUPFAM" id="SSF49899">
    <property type="entry name" value="Concanavalin A-like lectins/glucanases"/>
    <property type="match status" value="1"/>
</dbReference>
<dbReference type="Gene3D" id="2.70.100.10">
    <property type="entry name" value="Glycoside hydrolase, family 7, domain"/>
    <property type="match status" value="3"/>
</dbReference>
<keyword evidence="4 10" id="KW-0732">Signal</keyword>
<protein>
    <recommendedName>
        <fullName evidence="3">cellulose 1,4-beta-cellobiosidase (non-reducing end)</fullName>
        <ecNumber evidence="3">3.2.1.91</ecNumber>
    </recommendedName>
</protein>
<evidence type="ECO:0000313" key="11">
    <source>
        <dbReference type="EMBL" id="BAF57306.1"/>
    </source>
</evidence>
<dbReference type="InterPro" id="IPR037019">
    <property type="entry name" value="Glyco_hydro_7_sf"/>
</dbReference>
<name>A4UWP6_9EUKA</name>
<keyword evidence="8" id="KW-0326">Glycosidase</keyword>
<evidence type="ECO:0000256" key="1">
    <source>
        <dbReference type="ARBA" id="ARBA00001641"/>
    </source>
</evidence>
<keyword evidence="7" id="KW-0119">Carbohydrate metabolism</keyword>
<keyword evidence="6" id="KW-0136">Cellulose degradation</keyword>
<evidence type="ECO:0000256" key="6">
    <source>
        <dbReference type="ARBA" id="ARBA00023001"/>
    </source>
</evidence>
<dbReference type="EMBL" id="AB274547">
    <property type="protein sequence ID" value="BAF57306.1"/>
    <property type="molecule type" value="mRNA"/>
</dbReference>
<feature type="chain" id="PRO_5002675065" description="cellulose 1,4-beta-cellobiosidase (non-reducing end)" evidence="10">
    <location>
        <begin position="20"/>
        <end position="318"/>
    </location>
</feature>
<accession>A4UWP6</accession>
<organism evidence="11">
    <name type="scientific">uncultured symbiotic protist of Reticulitermes speratus</name>
    <dbReference type="NCBI Taxonomy" id="403658"/>
    <lineage>
        <taxon>Eukaryota</taxon>
        <taxon>environmental samples</taxon>
    </lineage>
</organism>
<comment type="catalytic activity">
    <reaction evidence="1">
        <text>Hydrolysis of (1-&gt;4)-beta-D-glucosidic linkages in cellulose and cellotetraose, releasing cellobiose from the non-reducing ends of the chains.</text>
        <dbReference type="EC" id="3.2.1.91"/>
    </reaction>
</comment>
<evidence type="ECO:0000256" key="8">
    <source>
        <dbReference type="ARBA" id="ARBA00023295"/>
    </source>
</evidence>
<dbReference type="Pfam" id="PF00840">
    <property type="entry name" value="Glyco_hydro_7"/>
    <property type="match status" value="2"/>
</dbReference>
<dbReference type="InterPro" id="IPR013320">
    <property type="entry name" value="ConA-like_dom_sf"/>
</dbReference>
<evidence type="ECO:0000256" key="3">
    <source>
        <dbReference type="ARBA" id="ARBA00012561"/>
    </source>
</evidence>
<dbReference type="PANTHER" id="PTHR33753">
    <property type="entry name" value="1,4-BETA-D-GLUCAN CELLOBIOHYDROLASE B"/>
    <property type="match status" value="1"/>
</dbReference>
<evidence type="ECO:0000256" key="10">
    <source>
        <dbReference type="SAM" id="SignalP"/>
    </source>
</evidence>
<keyword evidence="9" id="KW-0624">Polysaccharide degradation</keyword>
<dbReference type="GO" id="GO:0016162">
    <property type="term" value="F:cellulose 1,4-beta-cellobiosidase activity"/>
    <property type="evidence" value="ECO:0007669"/>
    <property type="project" value="UniProtKB-EC"/>
</dbReference>
<dbReference type="EC" id="3.2.1.91" evidence="3"/>
<evidence type="ECO:0000256" key="5">
    <source>
        <dbReference type="ARBA" id="ARBA00022801"/>
    </source>
</evidence>
<sequence length="318" mass="33569">MFALILLAVQALFAQGNEAFTYSVNGAQRSGYIVIDQEWRGNNTPTADVKLANAGVTVSGGSVSQKFKTGTSVGSRIYILDPTGKAYEKFKFIDAELAFDVDISQIPCGMNAAIYTAEIPADGVTPGHEAGAAYGGGYCDANYVGGIGCAEFDIGESNARATVYTSHGCTPTTGFAKQGSINCDTGGTGANPYRADKNFYGNGSSFTVNTAQKFTVVTQFRGSGQLTSIDRIYIQGGKQSKQPNSITSNLDRISPSFAAGHVLIFSIWASDGDMSWMDCNDNGPCNASQESSSYLQQNYPNATVTYSNIKVGPIGSTF</sequence>
<dbReference type="AlphaFoldDB" id="A4UWP6"/>
<dbReference type="InterPro" id="IPR001722">
    <property type="entry name" value="Glyco_hydro_7"/>
</dbReference>
<evidence type="ECO:0000256" key="4">
    <source>
        <dbReference type="ARBA" id="ARBA00022729"/>
    </source>
</evidence>
<reference evidence="11" key="1">
    <citation type="journal article" date="2010" name="PLoS ONE">
        <title>Phylogenetic analysis of cellulolytic enzyme genes from representative lineages of termites and a related cockroach.</title>
        <authorList>
            <person name="Todaka N."/>
            <person name="Inoue T."/>
            <person name="Saita K."/>
            <person name="Ohkuma M."/>
            <person name="Nalepa C.A."/>
            <person name="Lenz M."/>
            <person name="Kudo T."/>
            <person name="Moriya S."/>
        </authorList>
    </citation>
    <scope>NUCLEOTIDE SEQUENCE</scope>
</reference>
<dbReference type="PANTHER" id="PTHR33753:SF2">
    <property type="entry name" value="GLYCOSIDE HYDROLASE FAMILY 7 PROTEIN"/>
    <property type="match status" value="1"/>
</dbReference>
<comment type="similarity">
    <text evidence="2">Belongs to the glycosyl hydrolase 7 (cellulase C) family.</text>
</comment>
<evidence type="ECO:0000256" key="7">
    <source>
        <dbReference type="ARBA" id="ARBA00023277"/>
    </source>
</evidence>
<dbReference type="CAZy" id="GH7">
    <property type="family name" value="Glycoside Hydrolase Family 7"/>
</dbReference>